<proteinExistence type="predicted"/>
<dbReference type="PROSITE" id="PS51257">
    <property type="entry name" value="PROKAR_LIPOPROTEIN"/>
    <property type="match status" value="1"/>
</dbReference>
<feature type="signal peptide" evidence="1">
    <location>
        <begin position="1"/>
        <end position="20"/>
    </location>
</feature>
<sequence>MSRQIRLLCLQAAMFSVGSCLVIRESGVRGLCLKCLGRRLLLEAQRFQPCLKQVTGNNDINFWSEQIEHWLCHVIVFFSFSRRSLKGYTGSFFLANPIIFAIPSDGSGI</sequence>
<keyword evidence="1" id="KW-0732">Signal</keyword>
<organism evidence="2">
    <name type="scientific">Ixodes ricinus</name>
    <name type="common">Common tick</name>
    <name type="synonym">Acarus ricinus</name>
    <dbReference type="NCBI Taxonomy" id="34613"/>
    <lineage>
        <taxon>Eukaryota</taxon>
        <taxon>Metazoa</taxon>
        <taxon>Ecdysozoa</taxon>
        <taxon>Arthropoda</taxon>
        <taxon>Chelicerata</taxon>
        <taxon>Arachnida</taxon>
        <taxon>Acari</taxon>
        <taxon>Parasitiformes</taxon>
        <taxon>Ixodida</taxon>
        <taxon>Ixodoidea</taxon>
        <taxon>Ixodidae</taxon>
        <taxon>Ixodinae</taxon>
        <taxon>Ixodes</taxon>
    </lineage>
</organism>
<accession>A0A147BJI8</accession>
<evidence type="ECO:0000256" key="1">
    <source>
        <dbReference type="SAM" id="SignalP"/>
    </source>
</evidence>
<dbReference type="AlphaFoldDB" id="A0A147BJI8"/>
<dbReference type="EMBL" id="GEGO01004455">
    <property type="protein sequence ID" value="JAR90949.1"/>
    <property type="molecule type" value="Transcribed_RNA"/>
</dbReference>
<protein>
    <submittedName>
        <fullName evidence="2">Putative secreted protein</fullName>
    </submittedName>
</protein>
<feature type="chain" id="PRO_5007542472" evidence="1">
    <location>
        <begin position="21"/>
        <end position="109"/>
    </location>
</feature>
<reference evidence="2" key="1">
    <citation type="journal article" date="2018" name="PLoS Negl. Trop. Dis.">
        <title>Sialome diversity of ticks revealed by RNAseq of single tick salivary glands.</title>
        <authorList>
            <person name="Perner J."/>
            <person name="Kropackova S."/>
            <person name="Kopacek P."/>
            <person name="Ribeiro J.M."/>
        </authorList>
    </citation>
    <scope>NUCLEOTIDE SEQUENCE</scope>
    <source>
        <strain evidence="2">Siblings of single egg batch collected in Ceske Budejovice</strain>
        <tissue evidence="2">Salivary glands</tissue>
    </source>
</reference>
<evidence type="ECO:0000313" key="2">
    <source>
        <dbReference type="EMBL" id="JAR90949.1"/>
    </source>
</evidence>
<name>A0A147BJI8_IXORI</name>